<protein>
    <submittedName>
        <fullName evidence="1">Uncharacterized protein</fullName>
    </submittedName>
</protein>
<dbReference type="EMBL" id="JARIHO010000099">
    <property type="protein sequence ID" value="KAJ7304733.1"/>
    <property type="molecule type" value="Genomic_DNA"/>
</dbReference>
<name>A0AAD6Z2N7_9AGAR</name>
<gene>
    <name evidence="1" type="ORF">DFH08DRAFT_825303</name>
</gene>
<evidence type="ECO:0000313" key="2">
    <source>
        <dbReference type="Proteomes" id="UP001218218"/>
    </source>
</evidence>
<accession>A0AAD6Z2N7</accession>
<keyword evidence="2" id="KW-1185">Reference proteome</keyword>
<sequence>MDTGELYQGGVLPSRTSSYSVGGQVPQGCNRRFSHTSGRSVHSKSVSCLIDPLEQCVLRWHLVVAVIGPRKYNKSSPLEEVIGEPNTYYVYAADPTFFTGVTLPPRRRVTFKGDPEVEAACRVKNKPIPALPSPSLLAIRAAFSRIAHMAAAAEQVDQILRDLEETPVMAEDGSTHCIPPPGRRHRFERPSQRLAGGGQITAVLLTVPCLATSSRLVTSMTRHDKAPRRISTSKTKLLRPSLSAKAMFEIRDAGYTKLAAPSATVPCASTSHAVAEGGTQ</sequence>
<comment type="caution">
    <text evidence="1">The sequence shown here is derived from an EMBL/GenBank/DDBJ whole genome shotgun (WGS) entry which is preliminary data.</text>
</comment>
<proteinExistence type="predicted"/>
<dbReference type="Proteomes" id="UP001218218">
    <property type="component" value="Unassembled WGS sequence"/>
</dbReference>
<evidence type="ECO:0000313" key="1">
    <source>
        <dbReference type="EMBL" id="KAJ7304733.1"/>
    </source>
</evidence>
<organism evidence="1 2">
    <name type="scientific">Mycena albidolilacea</name>
    <dbReference type="NCBI Taxonomy" id="1033008"/>
    <lineage>
        <taxon>Eukaryota</taxon>
        <taxon>Fungi</taxon>
        <taxon>Dikarya</taxon>
        <taxon>Basidiomycota</taxon>
        <taxon>Agaricomycotina</taxon>
        <taxon>Agaricomycetes</taxon>
        <taxon>Agaricomycetidae</taxon>
        <taxon>Agaricales</taxon>
        <taxon>Marasmiineae</taxon>
        <taxon>Mycenaceae</taxon>
        <taxon>Mycena</taxon>
    </lineage>
</organism>
<reference evidence="1" key="1">
    <citation type="submission" date="2023-03" db="EMBL/GenBank/DDBJ databases">
        <title>Massive genome expansion in bonnet fungi (Mycena s.s.) driven by repeated elements and novel gene families across ecological guilds.</title>
        <authorList>
            <consortium name="Lawrence Berkeley National Laboratory"/>
            <person name="Harder C.B."/>
            <person name="Miyauchi S."/>
            <person name="Viragh M."/>
            <person name="Kuo A."/>
            <person name="Thoen E."/>
            <person name="Andreopoulos B."/>
            <person name="Lu D."/>
            <person name="Skrede I."/>
            <person name="Drula E."/>
            <person name="Henrissat B."/>
            <person name="Morin E."/>
            <person name="Kohler A."/>
            <person name="Barry K."/>
            <person name="LaButti K."/>
            <person name="Morin E."/>
            <person name="Salamov A."/>
            <person name="Lipzen A."/>
            <person name="Mereny Z."/>
            <person name="Hegedus B."/>
            <person name="Baldrian P."/>
            <person name="Stursova M."/>
            <person name="Weitz H."/>
            <person name="Taylor A."/>
            <person name="Grigoriev I.V."/>
            <person name="Nagy L.G."/>
            <person name="Martin F."/>
            <person name="Kauserud H."/>
        </authorList>
    </citation>
    <scope>NUCLEOTIDE SEQUENCE</scope>
    <source>
        <strain evidence="1">CBHHK002</strain>
    </source>
</reference>
<dbReference type="AlphaFoldDB" id="A0AAD6Z2N7"/>